<reference evidence="1 2" key="1">
    <citation type="journal article" date="2014" name="PLoS Genet.">
        <title>The Genome of Spironucleus salmonicida Highlights a Fish Pathogen Adapted to Fluctuating Environments.</title>
        <authorList>
            <person name="Xu F."/>
            <person name="Jerlstrom-Hultqvist J."/>
            <person name="Einarsson E."/>
            <person name="Astvaldsson A."/>
            <person name="Svard S.G."/>
            <person name="Andersson J.O."/>
        </authorList>
    </citation>
    <scope>NUCLEOTIDE SEQUENCE</scope>
    <source>
        <strain evidence="2">ATCC 50377</strain>
    </source>
</reference>
<reference evidence="2" key="2">
    <citation type="submission" date="2020-12" db="EMBL/GenBank/DDBJ databases">
        <title>New Spironucleus salmonicida genome in near-complete chromosomes.</title>
        <authorList>
            <person name="Xu F."/>
            <person name="Kurt Z."/>
            <person name="Jimenez-Gonzalez A."/>
            <person name="Astvaldsson A."/>
            <person name="Andersson J.O."/>
            <person name="Svard S.G."/>
        </authorList>
    </citation>
    <scope>NUCLEOTIDE SEQUENCE</scope>
    <source>
        <strain evidence="2">ATCC 50377</strain>
    </source>
</reference>
<gene>
    <name evidence="1" type="ORF">SS50377_19088</name>
    <name evidence="2" type="ORF">SS50377_26519</name>
</gene>
<dbReference type="EMBL" id="AUWU02000006">
    <property type="protein sequence ID" value="KAH0572309.1"/>
    <property type="molecule type" value="Genomic_DNA"/>
</dbReference>
<evidence type="ECO:0000313" key="2">
    <source>
        <dbReference type="EMBL" id="KAH0572309.1"/>
    </source>
</evidence>
<sequence length="249" mass="29780">MIQFSKNYQSLIIDDTIVFKTKTRNTKQKSRSLSKIESSISIFSQQSQFYFTPTKQETKLKPNYIQDQQTDKHYENQFIEPYVVKTLTDTFFSVINTLQKEVVIKIAINSFNECKKHYLDIMHITQERIDEFRQIYQEMGKPRIVRAESIVRGPNNLEQVIFHKDYRRQQQMSITGNQKDFFHHQLIKYMRNLPQTKNNLIESIRQHVIKAIGIVKCWDKDRQRNIVYKNTMAINNEETSSESDQAYYK</sequence>
<dbReference type="Proteomes" id="UP000018208">
    <property type="component" value="Unassembled WGS sequence"/>
</dbReference>
<dbReference type="AlphaFoldDB" id="V6LAE1"/>
<keyword evidence="3" id="KW-1185">Reference proteome</keyword>
<organism evidence="1">
    <name type="scientific">Spironucleus salmonicida</name>
    <dbReference type="NCBI Taxonomy" id="348837"/>
    <lineage>
        <taxon>Eukaryota</taxon>
        <taxon>Metamonada</taxon>
        <taxon>Diplomonadida</taxon>
        <taxon>Hexamitidae</taxon>
        <taxon>Hexamitinae</taxon>
        <taxon>Spironucleus</taxon>
    </lineage>
</organism>
<proteinExistence type="predicted"/>
<evidence type="ECO:0000313" key="1">
    <source>
        <dbReference type="EMBL" id="EST41372.1"/>
    </source>
</evidence>
<evidence type="ECO:0000313" key="3">
    <source>
        <dbReference type="Proteomes" id="UP000018208"/>
    </source>
</evidence>
<protein>
    <submittedName>
        <fullName evidence="1">Uncharacterized protein</fullName>
    </submittedName>
</protein>
<accession>V6LAE1</accession>
<name>V6LAE1_9EUKA</name>
<dbReference type="VEuPathDB" id="GiardiaDB:SS50377_26519"/>
<dbReference type="EMBL" id="KI546170">
    <property type="protein sequence ID" value="EST41372.1"/>
    <property type="molecule type" value="Genomic_DNA"/>
</dbReference>